<feature type="region of interest" description="Disordered" evidence="2">
    <location>
        <begin position="534"/>
        <end position="561"/>
    </location>
</feature>
<feature type="coiled-coil region" evidence="1">
    <location>
        <begin position="257"/>
        <end position="456"/>
    </location>
</feature>
<organism evidence="3 4">
    <name type="scientific">Stutzerimonas stutzeri</name>
    <name type="common">Pseudomonas stutzeri</name>
    <dbReference type="NCBI Taxonomy" id="316"/>
    <lineage>
        <taxon>Bacteria</taxon>
        <taxon>Pseudomonadati</taxon>
        <taxon>Pseudomonadota</taxon>
        <taxon>Gammaproteobacteria</taxon>
        <taxon>Pseudomonadales</taxon>
        <taxon>Pseudomonadaceae</taxon>
        <taxon>Stutzerimonas</taxon>
    </lineage>
</organism>
<protein>
    <submittedName>
        <fullName evidence="3">Uncharacterized protein</fullName>
    </submittedName>
</protein>
<sequence>MQSKFSLNDNDVRRLVADAESSADINLLRSHLYRLVNLRKEMGIAIREQAQNRNDLARIVQTAQQVLAEDRSTGLLSLLDRKGLISGYRTKLKAQLEANQALANTNADLRNKISSAAQAVASTQALRDQVGTLTRQLADLQAANQQALQQLEFARQDAASRPEALAAETPQNGPDEALLLTIQQQEATIAELQRQLDQAQSTLQDRHQAQAAAATQEAAASTPEIDQIRDMFAQQVSGYMADNLRLTRELRTTQETVDQLKGSLGQVEELLATANQENADGKELAAALQQQLDAAVEQRAGIEQMLSQREEAITLLQQQLEDARSALQSSEQNAAAIQTKLEGAMADITRQAETISSLTQDKDQLLEQVAELGKQNGLSQAQVAELQENIRNHIGQIEAIQHELDTTIQNWQESQTLDRQKIQDQSQEISRQSTQLEQLSATNLHLERHLGMLENRTERLLSIKQGLEASLKAGAEERQRLTALAKDTSYELLAAQRQNKALEATVQQQQSLINDLSSRLQTEKKVIHLAGPTARRAAEVEEEVPEFELPHQQDETPGHQM</sequence>
<dbReference type="Proteomes" id="UP001161139">
    <property type="component" value="Unassembled WGS sequence"/>
</dbReference>
<dbReference type="EMBL" id="JAOCDG010000003">
    <property type="protein sequence ID" value="MDH0686994.1"/>
    <property type="molecule type" value="Genomic_DNA"/>
</dbReference>
<accession>A0ABD4XW66</accession>
<dbReference type="RefSeq" id="WP_279648982.1">
    <property type="nucleotide sequence ID" value="NZ_JAOCDG010000003.1"/>
</dbReference>
<feature type="compositionally biased region" description="Low complexity" evidence="2">
    <location>
        <begin position="209"/>
        <end position="220"/>
    </location>
</feature>
<comment type="caution">
    <text evidence="3">The sequence shown here is derived from an EMBL/GenBank/DDBJ whole genome shotgun (WGS) entry which is preliminary data.</text>
</comment>
<proteinExistence type="predicted"/>
<feature type="coiled-coil region" evidence="1">
    <location>
        <begin position="492"/>
        <end position="519"/>
    </location>
</feature>
<evidence type="ECO:0000256" key="1">
    <source>
        <dbReference type="SAM" id="Coils"/>
    </source>
</evidence>
<evidence type="ECO:0000256" key="2">
    <source>
        <dbReference type="SAM" id="MobiDB-lite"/>
    </source>
</evidence>
<feature type="compositionally biased region" description="Basic and acidic residues" evidence="2">
    <location>
        <begin position="548"/>
        <end position="561"/>
    </location>
</feature>
<reference evidence="3" key="1">
    <citation type="submission" date="2022-09" db="EMBL/GenBank/DDBJ databases">
        <title>Intensive care unit water sources are persistently colonized with multi-drug resistant bacteria and are the site of extensive horizontal gene transfer of antibiotic resistance genes.</title>
        <authorList>
            <person name="Diorio-Toth L."/>
        </authorList>
    </citation>
    <scope>NUCLEOTIDE SEQUENCE</scope>
    <source>
        <strain evidence="3">GD03864</strain>
    </source>
</reference>
<feature type="region of interest" description="Disordered" evidence="2">
    <location>
        <begin position="200"/>
        <end position="222"/>
    </location>
</feature>
<evidence type="ECO:0000313" key="4">
    <source>
        <dbReference type="Proteomes" id="UP001161139"/>
    </source>
</evidence>
<gene>
    <name evidence="3" type="ORF">N5D09_02695</name>
</gene>
<dbReference type="Gene3D" id="1.10.287.1490">
    <property type="match status" value="1"/>
</dbReference>
<dbReference type="AlphaFoldDB" id="A0ABD4XW66"/>
<evidence type="ECO:0000313" key="3">
    <source>
        <dbReference type="EMBL" id="MDH0686994.1"/>
    </source>
</evidence>
<name>A0ABD4XW66_STUST</name>
<keyword evidence="1" id="KW-0175">Coiled coil</keyword>